<feature type="transmembrane region" description="Helical" evidence="8">
    <location>
        <begin position="180"/>
        <end position="202"/>
    </location>
</feature>
<evidence type="ECO:0000259" key="10">
    <source>
        <dbReference type="PROSITE" id="PS50885"/>
    </source>
</evidence>
<dbReference type="Gene3D" id="6.10.340.10">
    <property type="match status" value="1"/>
</dbReference>
<keyword evidence="2" id="KW-1003">Cell membrane</keyword>
<reference evidence="11" key="1">
    <citation type="submission" date="2020-10" db="EMBL/GenBank/DDBJ databases">
        <title>Genomic Encyclopedia of Type Strains, Phase IV (KMG-IV): sequencing the most valuable type-strain genomes for metagenomic binning, comparative biology and taxonomic classification.</title>
        <authorList>
            <person name="Goeker M."/>
        </authorList>
    </citation>
    <scope>NUCLEOTIDE SEQUENCE</scope>
    <source>
        <strain evidence="11">DSM 13886</strain>
    </source>
</reference>
<dbReference type="PROSITE" id="PS50885">
    <property type="entry name" value="HAMP"/>
    <property type="match status" value="1"/>
</dbReference>
<keyword evidence="7" id="KW-0175">Coiled coil</keyword>
<dbReference type="Proteomes" id="UP000658225">
    <property type="component" value="Unassembled WGS sequence"/>
</dbReference>
<dbReference type="GO" id="GO:0005886">
    <property type="term" value="C:plasma membrane"/>
    <property type="evidence" value="ECO:0007669"/>
    <property type="project" value="UniProtKB-SubCell"/>
</dbReference>
<keyword evidence="3 8" id="KW-0472">Membrane</keyword>
<dbReference type="Gene3D" id="1.10.287.950">
    <property type="entry name" value="Methyl-accepting chemotaxis protein"/>
    <property type="match status" value="1"/>
</dbReference>
<dbReference type="SMART" id="SM00283">
    <property type="entry name" value="MA"/>
    <property type="match status" value="1"/>
</dbReference>
<dbReference type="SMART" id="SM00304">
    <property type="entry name" value="HAMP"/>
    <property type="match status" value="1"/>
</dbReference>
<comment type="similarity">
    <text evidence="5">Belongs to the methyl-accepting chemotaxis (MCP) protein family.</text>
</comment>
<dbReference type="CDD" id="cd06225">
    <property type="entry name" value="HAMP"/>
    <property type="match status" value="1"/>
</dbReference>
<evidence type="ECO:0000313" key="12">
    <source>
        <dbReference type="Proteomes" id="UP000658225"/>
    </source>
</evidence>
<dbReference type="Pfam" id="PF00015">
    <property type="entry name" value="MCPsignal"/>
    <property type="match status" value="1"/>
</dbReference>
<dbReference type="EMBL" id="JADBEL010000032">
    <property type="protein sequence ID" value="MBE1556651.1"/>
    <property type="molecule type" value="Genomic_DNA"/>
</dbReference>
<dbReference type="PANTHER" id="PTHR32089">
    <property type="entry name" value="METHYL-ACCEPTING CHEMOTAXIS PROTEIN MCPB"/>
    <property type="match status" value="1"/>
</dbReference>
<keyword evidence="12" id="KW-1185">Reference proteome</keyword>
<evidence type="ECO:0000259" key="9">
    <source>
        <dbReference type="PROSITE" id="PS50111"/>
    </source>
</evidence>
<evidence type="ECO:0000256" key="6">
    <source>
        <dbReference type="PROSITE-ProRule" id="PRU00284"/>
    </source>
</evidence>
<evidence type="ECO:0000256" key="7">
    <source>
        <dbReference type="SAM" id="Coils"/>
    </source>
</evidence>
<dbReference type="CDD" id="cd11386">
    <property type="entry name" value="MCP_signal"/>
    <property type="match status" value="1"/>
</dbReference>
<keyword evidence="8" id="KW-1133">Transmembrane helix</keyword>
<keyword evidence="8" id="KW-0812">Transmembrane</keyword>
<comment type="subcellular location">
    <subcellularLocation>
        <location evidence="1">Cell membrane</location>
    </subcellularLocation>
</comment>
<name>A0A927R4W0_9BACL</name>
<feature type="transmembrane region" description="Helical" evidence="8">
    <location>
        <begin position="12"/>
        <end position="32"/>
    </location>
</feature>
<evidence type="ECO:0000256" key="8">
    <source>
        <dbReference type="SAM" id="Phobius"/>
    </source>
</evidence>
<feature type="domain" description="Methyl-accepting transducer" evidence="9">
    <location>
        <begin position="276"/>
        <end position="512"/>
    </location>
</feature>
<evidence type="ECO:0000256" key="4">
    <source>
        <dbReference type="ARBA" id="ARBA00023224"/>
    </source>
</evidence>
<protein>
    <submittedName>
        <fullName evidence="11">Methyl-accepting chemotaxis protein</fullName>
    </submittedName>
</protein>
<dbReference type="PANTHER" id="PTHR32089:SF112">
    <property type="entry name" value="LYSOZYME-LIKE PROTEIN-RELATED"/>
    <property type="match status" value="1"/>
</dbReference>
<dbReference type="InterPro" id="IPR024478">
    <property type="entry name" value="HlyB_4HB_MCP"/>
</dbReference>
<feature type="domain" description="HAMP" evidence="10">
    <location>
        <begin position="204"/>
        <end position="257"/>
    </location>
</feature>
<dbReference type="AlphaFoldDB" id="A0A927R4W0"/>
<feature type="coiled-coil region" evidence="7">
    <location>
        <begin position="85"/>
        <end position="124"/>
    </location>
</feature>
<dbReference type="Pfam" id="PF00672">
    <property type="entry name" value="HAMP"/>
    <property type="match status" value="1"/>
</dbReference>
<dbReference type="InterPro" id="IPR004089">
    <property type="entry name" value="MCPsignal_dom"/>
</dbReference>
<evidence type="ECO:0000256" key="5">
    <source>
        <dbReference type="ARBA" id="ARBA00029447"/>
    </source>
</evidence>
<dbReference type="PROSITE" id="PS50111">
    <property type="entry name" value="CHEMOTAXIS_TRANSDUC_2"/>
    <property type="match status" value="1"/>
</dbReference>
<evidence type="ECO:0000256" key="3">
    <source>
        <dbReference type="ARBA" id="ARBA00023136"/>
    </source>
</evidence>
<dbReference type="Pfam" id="PF12729">
    <property type="entry name" value="4HB_MCP_1"/>
    <property type="match status" value="1"/>
</dbReference>
<proteinExistence type="inferred from homology"/>
<evidence type="ECO:0000313" key="11">
    <source>
        <dbReference type="EMBL" id="MBE1556651.1"/>
    </source>
</evidence>
<keyword evidence="4 6" id="KW-0807">Transducer</keyword>
<comment type="caution">
    <text evidence="11">The sequence shown here is derived from an EMBL/GenBank/DDBJ whole genome shotgun (WGS) entry which is preliminary data.</text>
</comment>
<dbReference type="GO" id="GO:0007165">
    <property type="term" value="P:signal transduction"/>
    <property type="evidence" value="ECO:0007669"/>
    <property type="project" value="UniProtKB-KW"/>
</dbReference>
<sequence>MKLTVAKKMWLGFGTILALLIIVGLISLWTTIRLNSDYSFLLDDRVKKVQLIDELILKHSEIQDDVRGYMLFRDLIYLEAHTKHVDRSKELIKELDGKLQNSETRVLLDELRAAQKKYLDLQNEIILSINAEKELKANELGRASANVGIKVLGYAQLIKEEQYTALEQTRSELKKFMIGLKLFVIGMLIFATIVGVVISTFISNNIARPVRIVTEGLNEMSTGNLTIKLLSVKNKDEIGEMATAFNKMGSDVARMVRKINMSAVHLATQSEELSASSEESLATSEMVAKSAENQMIGSEKQQRIIIQSVSSLEELSLSVAEISSNNEEMLQSTEIVTNLVTKGSNVVEEVSAQMSTIHSTIHESFKVMMEMSQHSDKIQSITALITDISNQTNLLALNAAIEAARAGEYGKGFAVVAEEVRKLAEQSKRSASEIESMITMILEASKRAVTSIIAGGDRVATGIAATELSWVVFDEIQQAVGDVASKVETVSAAIEEIQAMAVEVTNGANEVQHLSSESAASAGDTSAATEEQLAVTEEISASAQALSKLADDLQMEMKHFRI</sequence>
<dbReference type="InterPro" id="IPR003660">
    <property type="entry name" value="HAMP_dom"/>
</dbReference>
<evidence type="ECO:0000256" key="1">
    <source>
        <dbReference type="ARBA" id="ARBA00004236"/>
    </source>
</evidence>
<organism evidence="11 12">
    <name type="scientific">Sporosarcina limicola</name>
    <dbReference type="NCBI Taxonomy" id="34101"/>
    <lineage>
        <taxon>Bacteria</taxon>
        <taxon>Bacillati</taxon>
        <taxon>Bacillota</taxon>
        <taxon>Bacilli</taxon>
        <taxon>Bacillales</taxon>
        <taxon>Caryophanaceae</taxon>
        <taxon>Sporosarcina</taxon>
    </lineage>
</organism>
<evidence type="ECO:0000256" key="2">
    <source>
        <dbReference type="ARBA" id="ARBA00022475"/>
    </source>
</evidence>
<dbReference type="RefSeq" id="WP_192600279.1">
    <property type="nucleotide sequence ID" value="NZ_JADBEL010000032.1"/>
</dbReference>
<gene>
    <name evidence="11" type="ORF">H4683_003777</name>
</gene>
<dbReference type="SUPFAM" id="SSF58104">
    <property type="entry name" value="Methyl-accepting chemotaxis protein (MCP) signaling domain"/>
    <property type="match status" value="1"/>
</dbReference>
<accession>A0A927R4W0</accession>